<dbReference type="InterPro" id="IPR003439">
    <property type="entry name" value="ABC_transporter-like_ATP-bd"/>
</dbReference>
<dbReference type="Pfam" id="PF00005">
    <property type="entry name" value="ABC_tran"/>
    <property type="match status" value="1"/>
</dbReference>
<feature type="transmembrane region" description="Helical" evidence="10">
    <location>
        <begin position="1550"/>
        <end position="1572"/>
    </location>
</feature>
<keyword evidence="6 12" id="KW-0067">ATP-binding</keyword>
<evidence type="ECO:0000256" key="1">
    <source>
        <dbReference type="ARBA" id="ARBA00004141"/>
    </source>
</evidence>
<reference evidence="12 13" key="1">
    <citation type="journal article" date="2021" name="Elife">
        <title>Chloroplast acquisition without the gene transfer in kleptoplastic sea slugs, Plakobranchus ocellatus.</title>
        <authorList>
            <person name="Maeda T."/>
            <person name="Takahashi S."/>
            <person name="Yoshida T."/>
            <person name="Shimamura S."/>
            <person name="Takaki Y."/>
            <person name="Nagai Y."/>
            <person name="Toyoda A."/>
            <person name="Suzuki Y."/>
            <person name="Arimoto A."/>
            <person name="Ishii H."/>
            <person name="Satoh N."/>
            <person name="Nishiyama T."/>
            <person name="Hasebe M."/>
            <person name="Maruyama T."/>
            <person name="Minagawa J."/>
            <person name="Obokata J."/>
            <person name="Shigenobu S."/>
        </authorList>
    </citation>
    <scope>NUCLEOTIDE SEQUENCE [LARGE SCALE GENOMIC DNA]</scope>
</reference>
<dbReference type="PROSITE" id="PS00211">
    <property type="entry name" value="ABC_TRANSPORTER_1"/>
    <property type="match status" value="1"/>
</dbReference>
<organism evidence="12 13">
    <name type="scientific">Elysia marginata</name>
    <dbReference type="NCBI Taxonomy" id="1093978"/>
    <lineage>
        <taxon>Eukaryota</taxon>
        <taxon>Metazoa</taxon>
        <taxon>Spiralia</taxon>
        <taxon>Lophotrochozoa</taxon>
        <taxon>Mollusca</taxon>
        <taxon>Gastropoda</taxon>
        <taxon>Heterobranchia</taxon>
        <taxon>Euthyneura</taxon>
        <taxon>Panpulmonata</taxon>
        <taxon>Sacoglossa</taxon>
        <taxon>Placobranchoidea</taxon>
        <taxon>Plakobranchidae</taxon>
        <taxon>Elysia</taxon>
    </lineage>
</organism>
<feature type="transmembrane region" description="Helical" evidence="10">
    <location>
        <begin position="242"/>
        <end position="263"/>
    </location>
</feature>
<keyword evidence="3 10" id="KW-0812">Transmembrane</keyword>
<feature type="transmembrane region" description="Helical" evidence="10">
    <location>
        <begin position="284"/>
        <end position="305"/>
    </location>
</feature>
<dbReference type="CDD" id="cd03263">
    <property type="entry name" value="ABC_subfamily_A"/>
    <property type="match status" value="1"/>
</dbReference>
<evidence type="ECO:0000256" key="4">
    <source>
        <dbReference type="ARBA" id="ARBA00022737"/>
    </source>
</evidence>
<evidence type="ECO:0000256" key="3">
    <source>
        <dbReference type="ARBA" id="ARBA00022692"/>
    </source>
</evidence>
<sequence>MGFASQLGLLLWKNWILQKRRICVTIFEVILPVFFAVLIVLIRLLVKTKDIPNPTTYSTNSVAINASRFEPTTIVGYAPNTSETDIVMQFVLGMLENRTVFGSAVDFSIQGFSTEELALDFVSSNPKLMRHMVVFDSVSASSTSLPKNMDVSIRPYSGSDQWRTEFTYPFFQTNEPRKDDFPEYRQSGFNFLQALVGEALAKYWLQKDGGDPDSIHFGAYLRRMPYPPYFDDPMIQVLQGNLPLFLVLSFILSVIINTKNLVFEKERKLKESMKLMGLRASVHWLSWFVTFAVYLVPALAIYALLFGLNLSGDKGPVLANTDATLFFVFLLCYGFALLTFCFMVSTFVQKANVGAALAGILFFGFFFPWYFVQPNYENLGKGTKLASGLLFNCAMALGSNVIGIYEGTGEGAKWNNFHKPGVVDDNLSLLECMLLLLFDSLIHCIIAWYLDNVRPGEFGVPKPFYFPFTRAYWVGPKASSNSMYEYENADTKHFEKDPTGLNAGIQIAQLRKVFGKKVAVDGTSLKMYDGQITVLLGHNGAGKTTTMSMLTGFIPPTSGTAQVNGCDIRDDIQGVRKSLGLCPQHNILFDSLTVKEHLTFFAKLKGVYGSEMEKEVMSTVKEVGLETKIHCRSHGLSGGQKRKLSVGIALIGGSKIVILDEPTSGMDPAARRQTWNVLQRARQGRTVVLSTHYMDEADLLGDRIAIMAEGVIKCCGSSMFLKKLYGAGYHLVVVKRSDCNVDSLTRVVQSHVPTAELESVINTEVSYILPDSESPRFPALFTELDDHKDQLGITSFGTSATTMEEVFLKVGESAYDDEEGPVRIGTEAYTNNGPSGAVNSNFENDEKLHLANSEEDMGSDHANGKLSASKTASTEQVEMSTMDMMCKPSKVRPLPEINAFNKGFIKNTGLSLKLSIIRALFVKKAIHTWRNRVVTLVQLLLPVIFTILGLAADESRPDANLVEPPLTLNLEPYGRTYIPLTAGLNPTSARTNFADLYKAQFGTTQALEPFTEPPDFDNYTLARADDLGTTTYNKKMVIGMESIDPIGSETAAAVAYFNGQPYHGKAVSAETTLKCNKLSCPAKSTRKDTGAGYETFIKNIRLFEEAGCGDLPEWIKSEVKDAETLAINEVVRVQTSSPIPGKWHEFLRNDQNKTELFSFLTKSAITSIDTSKELVMTDGTGVSFTPLSETSAIAPCNHEEANSSMMVHVTNAVHRGCKKIQIKRADTDLAVLIVSTISELGGGLELWVAFGTGKDFRLIAVHEIAESLGPMRCCALSKFHSLMGCDTTSYFQHTDMLTTSLCSLRTDPKNLQDNILHTVKRFLILLYDRTSSVECIDAARRDLFVSKGRKLSIFPPKKAVLYQRILLPDAASSCKELIHCHCRSRCIDCNYAQLNYLMNTFLQSTLNDSFSLQTILAPLPKDPKAAAERNALLAISAGFSIGFFISFGMAFLTTMFIFFLIKERQVGAKHMQVVSGVGPVTYWLPTFMWDFINYIVPSMLLLVVFAAYSKSAYLDDGRFALVILVLAIYGWAVLPFMYALQFAFNSPPTGVVMVIVMNIFSGLVTTTAVFVLKIPALGTEDIGNTLDWIFMAIFPNYNMASCFSNIYTNYLSLQTCGDVVCSPFKISTCCK</sequence>
<comment type="subcellular location">
    <subcellularLocation>
        <location evidence="1">Membrane</location>
        <topology evidence="1">Multi-pass membrane protein</topology>
    </subcellularLocation>
</comment>
<dbReference type="EMBL" id="BMAT01009686">
    <property type="protein sequence ID" value="GFS11780.1"/>
    <property type="molecule type" value="Genomic_DNA"/>
</dbReference>
<dbReference type="SMART" id="SM00382">
    <property type="entry name" value="AAA"/>
    <property type="match status" value="1"/>
</dbReference>
<evidence type="ECO:0000256" key="6">
    <source>
        <dbReference type="ARBA" id="ARBA00022840"/>
    </source>
</evidence>
<evidence type="ECO:0000256" key="10">
    <source>
        <dbReference type="SAM" id="Phobius"/>
    </source>
</evidence>
<keyword evidence="5" id="KW-0547">Nucleotide-binding</keyword>
<feature type="transmembrane region" description="Helical" evidence="10">
    <location>
        <begin position="325"/>
        <end position="344"/>
    </location>
</feature>
<feature type="transmembrane region" description="Helical" evidence="10">
    <location>
        <begin position="21"/>
        <end position="46"/>
    </location>
</feature>
<evidence type="ECO:0000259" key="11">
    <source>
        <dbReference type="PROSITE" id="PS50893"/>
    </source>
</evidence>
<feature type="domain" description="ABC transporter" evidence="11">
    <location>
        <begin position="505"/>
        <end position="734"/>
    </location>
</feature>
<dbReference type="GO" id="GO:0016020">
    <property type="term" value="C:membrane"/>
    <property type="evidence" value="ECO:0007669"/>
    <property type="project" value="UniProtKB-SubCell"/>
</dbReference>
<dbReference type="PANTHER" id="PTHR19229:SF250">
    <property type="entry name" value="ABC TRANSPORTER DOMAIN-CONTAINING PROTEIN-RELATED"/>
    <property type="match status" value="1"/>
</dbReference>
<comment type="caution">
    <text evidence="12">The sequence shown here is derived from an EMBL/GenBank/DDBJ whole genome shotgun (WGS) entry which is preliminary data.</text>
</comment>
<dbReference type="SUPFAM" id="SSF52540">
    <property type="entry name" value="P-loop containing nucleoside triphosphate hydrolases"/>
    <property type="match status" value="1"/>
</dbReference>
<dbReference type="GO" id="GO:0005524">
    <property type="term" value="F:ATP binding"/>
    <property type="evidence" value="ECO:0007669"/>
    <property type="project" value="UniProtKB-KW"/>
</dbReference>
<dbReference type="InterPro" id="IPR013525">
    <property type="entry name" value="ABC2_TM"/>
</dbReference>
<evidence type="ECO:0000256" key="9">
    <source>
        <dbReference type="SAM" id="MobiDB-lite"/>
    </source>
</evidence>
<gene>
    <name evidence="12" type="ORF">ElyMa_004842900</name>
</gene>
<evidence type="ECO:0000256" key="2">
    <source>
        <dbReference type="ARBA" id="ARBA00022448"/>
    </source>
</evidence>
<dbReference type="Pfam" id="PF12698">
    <property type="entry name" value="ABC2_membrane_3"/>
    <property type="match status" value="2"/>
</dbReference>
<proteinExistence type="predicted"/>
<dbReference type="GO" id="GO:0005319">
    <property type="term" value="F:lipid transporter activity"/>
    <property type="evidence" value="ECO:0007669"/>
    <property type="project" value="TreeGrafter"/>
</dbReference>
<evidence type="ECO:0000256" key="8">
    <source>
        <dbReference type="ARBA" id="ARBA00023136"/>
    </source>
</evidence>
<dbReference type="Proteomes" id="UP000762676">
    <property type="component" value="Unassembled WGS sequence"/>
</dbReference>
<dbReference type="Gene3D" id="3.40.50.300">
    <property type="entry name" value="P-loop containing nucleotide triphosphate hydrolases"/>
    <property type="match status" value="1"/>
</dbReference>
<dbReference type="GO" id="GO:0016887">
    <property type="term" value="F:ATP hydrolysis activity"/>
    <property type="evidence" value="ECO:0007669"/>
    <property type="project" value="InterPro"/>
</dbReference>
<evidence type="ECO:0000313" key="13">
    <source>
        <dbReference type="Proteomes" id="UP000762676"/>
    </source>
</evidence>
<evidence type="ECO:0000256" key="7">
    <source>
        <dbReference type="ARBA" id="ARBA00022989"/>
    </source>
</evidence>
<feature type="non-terminal residue" evidence="12">
    <location>
        <position position="1631"/>
    </location>
</feature>
<feature type="transmembrane region" description="Helical" evidence="10">
    <location>
        <begin position="1491"/>
        <end position="1508"/>
    </location>
</feature>
<dbReference type="InterPro" id="IPR003593">
    <property type="entry name" value="AAA+_ATPase"/>
</dbReference>
<accession>A0AAV4IQ24</accession>
<evidence type="ECO:0000256" key="5">
    <source>
        <dbReference type="ARBA" id="ARBA00022741"/>
    </source>
</evidence>
<keyword evidence="4" id="KW-0677">Repeat</keyword>
<feature type="transmembrane region" description="Helical" evidence="10">
    <location>
        <begin position="351"/>
        <end position="371"/>
    </location>
</feature>
<dbReference type="GO" id="GO:0140359">
    <property type="term" value="F:ABC-type transporter activity"/>
    <property type="evidence" value="ECO:0007669"/>
    <property type="project" value="InterPro"/>
</dbReference>
<dbReference type="FunFam" id="3.40.50.300:FF:000298">
    <property type="entry name" value="ATP-binding cassette sub-family A member 12"/>
    <property type="match status" value="1"/>
</dbReference>
<feature type="transmembrane region" description="Helical" evidence="10">
    <location>
        <begin position="427"/>
        <end position="450"/>
    </location>
</feature>
<dbReference type="InterPro" id="IPR027417">
    <property type="entry name" value="P-loop_NTPase"/>
</dbReference>
<name>A0AAV4IQ24_9GAST</name>
<keyword evidence="13" id="KW-1185">Reference proteome</keyword>
<keyword evidence="7 10" id="KW-1133">Transmembrane helix</keyword>
<dbReference type="PROSITE" id="PS50893">
    <property type="entry name" value="ABC_TRANSPORTER_2"/>
    <property type="match status" value="1"/>
</dbReference>
<protein>
    <submittedName>
        <fullName evidence="12">ATP-binding cassette transporter sub-family A</fullName>
    </submittedName>
</protein>
<evidence type="ECO:0000313" key="12">
    <source>
        <dbReference type="EMBL" id="GFS11780.1"/>
    </source>
</evidence>
<keyword evidence="2" id="KW-0813">Transport</keyword>
<dbReference type="InterPro" id="IPR026082">
    <property type="entry name" value="ABCA"/>
</dbReference>
<keyword evidence="8 10" id="KW-0472">Membrane</keyword>
<dbReference type="PANTHER" id="PTHR19229">
    <property type="entry name" value="ATP-BINDING CASSETTE TRANSPORTER SUBFAMILY A ABCA"/>
    <property type="match status" value="1"/>
</dbReference>
<dbReference type="InterPro" id="IPR017871">
    <property type="entry name" value="ABC_transporter-like_CS"/>
</dbReference>
<feature type="transmembrane region" description="Helical" evidence="10">
    <location>
        <begin position="1520"/>
        <end position="1544"/>
    </location>
</feature>
<feature type="region of interest" description="Disordered" evidence="9">
    <location>
        <begin position="855"/>
        <end position="874"/>
    </location>
</feature>
<feature type="transmembrane region" description="Helical" evidence="10">
    <location>
        <begin position="1431"/>
        <end position="1461"/>
    </location>
</feature>